<evidence type="ECO:0000313" key="3">
    <source>
        <dbReference type="Proteomes" id="UP001205185"/>
    </source>
</evidence>
<dbReference type="InterPro" id="IPR009081">
    <property type="entry name" value="PP-bd_ACP"/>
</dbReference>
<dbReference type="RefSeq" id="WP_253888309.1">
    <property type="nucleotide sequence ID" value="NZ_BAAAVB010000005.1"/>
</dbReference>
<keyword evidence="3" id="KW-1185">Reference proteome</keyword>
<reference evidence="2 3" key="1">
    <citation type="submission" date="2022-06" db="EMBL/GenBank/DDBJ databases">
        <title>Genomic Encyclopedia of Archaeal and Bacterial Type Strains, Phase II (KMG-II): from individual species to whole genera.</title>
        <authorList>
            <person name="Goeker M."/>
        </authorList>
    </citation>
    <scope>NUCLEOTIDE SEQUENCE [LARGE SCALE GENOMIC DNA]</scope>
    <source>
        <strain evidence="2 3">DSM 44255</strain>
    </source>
</reference>
<dbReference type="EMBL" id="JAMTCO010000009">
    <property type="protein sequence ID" value="MCP2271362.1"/>
    <property type="molecule type" value="Genomic_DNA"/>
</dbReference>
<dbReference type="Proteomes" id="UP001205185">
    <property type="component" value="Unassembled WGS sequence"/>
</dbReference>
<gene>
    <name evidence="2" type="ORF">LV75_003876</name>
</gene>
<proteinExistence type="predicted"/>
<accession>A0ABT1IFC8</accession>
<dbReference type="Gene3D" id="1.10.1200.10">
    <property type="entry name" value="ACP-like"/>
    <property type="match status" value="1"/>
</dbReference>
<evidence type="ECO:0000313" key="2">
    <source>
        <dbReference type="EMBL" id="MCP2271362.1"/>
    </source>
</evidence>
<protein>
    <submittedName>
        <fullName evidence="2">Acyl carrier protein</fullName>
    </submittedName>
</protein>
<dbReference type="Pfam" id="PF00550">
    <property type="entry name" value="PP-binding"/>
    <property type="match status" value="1"/>
</dbReference>
<sequence length="111" mass="11600">MGSVEVAEVEAVGAADAGAVGAGVDTELLGRVTDSMAELLPRVLKREVTGLSADTKLFTELGLSSASTLELLLELEDELEIQIDVEEIDQNDLETVGTLAAYIAAHTVADE</sequence>
<feature type="domain" description="Carrier" evidence="1">
    <location>
        <begin position="27"/>
        <end position="107"/>
    </location>
</feature>
<dbReference type="InterPro" id="IPR036736">
    <property type="entry name" value="ACP-like_sf"/>
</dbReference>
<dbReference type="SUPFAM" id="SSF47336">
    <property type="entry name" value="ACP-like"/>
    <property type="match status" value="1"/>
</dbReference>
<evidence type="ECO:0000259" key="1">
    <source>
        <dbReference type="PROSITE" id="PS50075"/>
    </source>
</evidence>
<comment type="caution">
    <text evidence="2">The sequence shown here is derived from an EMBL/GenBank/DDBJ whole genome shotgun (WGS) entry which is preliminary data.</text>
</comment>
<name>A0ABT1IFC8_9PSEU</name>
<organism evidence="2 3">
    <name type="scientific">Actinokineospora diospyrosa</name>
    <dbReference type="NCBI Taxonomy" id="103728"/>
    <lineage>
        <taxon>Bacteria</taxon>
        <taxon>Bacillati</taxon>
        <taxon>Actinomycetota</taxon>
        <taxon>Actinomycetes</taxon>
        <taxon>Pseudonocardiales</taxon>
        <taxon>Pseudonocardiaceae</taxon>
        <taxon>Actinokineospora</taxon>
    </lineage>
</organism>
<dbReference type="PROSITE" id="PS50075">
    <property type="entry name" value="CARRIER"/>
    <property type="match status" value="1"/>
</dbReference>